<dbReference type="KEGG" id="sbae:DSM104329_02419"/>
<dbReference type="GO" id="GO:0048038">
    <property type="term" value="F:quinone binding"/>
    <property type="evidence" value="ECO:0007669"/>
    <property type="project" value="InterPro"/>
</dbReference>
<keyword evidence="8" id="KW-1015">Disulfide bond</keyword>
<evidence type="ECO:0000256" key="6">
    <source>
        <dbReference type="ARBA" id="ARBA00023002"/>
    </source>
</evidence>
<dbReference type="FunFam" id="2.70.98.20:FF:000001">
    <property type="entry name" value="Amine oxidase"/>
    <property type="match status" value="1"/>
</dbReference>
<feature type="domain" description="AGAO-like N2" evidence="15">
    <location>
        <begin position="80"/>
        <end position="148"/>
    </location>
</feature>
<evidence type="ECO:0000313" key="16">
    <source>
        <dbReference type="EMBL" id="UGS36022.1"/>
    </source>
</evidence>
<keyword evidence="7 11" id="KW-0186">Copper</keyword>
<evidence type="ECO:0000259" key="15">
    <source>
        <dbReference type="Pfam" id="PF21994"/>
    </source>
</evidence>
<dbReference type="InterPro" id="IPR049948">
    <property type="entry name" value="Cu_Am_ox_TPQ-bd"/>
</dbReference>
<dbReference type="GO" id="GO:0009308">
    <property type="term" value="P:amine metabolic process"/>
    <property type="evidence" value="ECO:0007669"/>
    <property type="project" value="UniProtKB-UniRule"/>
</dbReference>
<keyword evidence="6 11" id="KW-0560">Oxidoreductase</keyword>
<feature type="region of interest" description="Disordered" evidence="12">
    <location>
        <begin position="1"/>
        <end position="48"/>
    </location>
</feature>
<dbReference type="InterPro" id="IPR000269">
    <property type="entry name" value="Cu_amine_oxidase"/>
</dbReference>
<dbReference type="PROSITE" id="PS01164">
    <property type="entry name" value="COPPER_AMINE_OXID_1"/>
    <property type="match status" value="1"/>
</dbReference>
<dbReference type="InterPro" id="IPR036460">
    <property type="entry name" value="Cu_amine_oxidase_C_sf"/>
</dbReference>
<dbReference type="InterPro" id="IPR015798">
    <property type="entry name" value="Cu_amine_oxidase_C"/>
</dbReference>
<evidence type="ECO:0000256" key="5">
    <source>
        <dbReference type="ARBA" id="ARBA00022772"/>
    </source>
</evidence>
<evidence type="ECO:0000313" key="17">
    <source>
        <dbReference type="Proteomes" id="UP001162834"/>
    </source>
</evidence>
<dbReference type="SUPFAM" id="SSF49998">
    <property type="entry name" value="Amine oxidase catalytic domain"/>
    <property type="match status" value="1"/>
</dbReference>
<feature type="active site" description="Schiff-base intermediate with substrate; via topaquinone" evidence="9">
    <location>
        <position position="442"/>
    </location>
</feature>
<dbReference type="AlphaFoldDB" id="A0A9E6XY71"/>
<dbReference type="InterPro" id="IPR054157">
    <property type="entry name" value="AGAO-like_N2"/>
</dbReference>
<dbReference type="Gene3D" id="2.70.98.20">
    <property type="entry name" value="Copper amine oxidase, catalytic domain"/>
    <property type="match status" value="1"/>
</dbReference>
<dbReference type="PANTHER" id="PTHR10638">
    <property type="entry name" value="COPPER AMINE OXIDASE"/>
    <property type="match status" value="1"/>
</dbReference>
<dbReference type="NCBIfam" id="NF008559">
    <property type="entry name" value="PRK11504.1"/>
    <property type="match status" value="1"/>
</dbReference>
<dbReference type="GO" id="GO:0005507">
    <property type="term" value="F:copper ion binding"/>
    <property type="evidence" value="ECO:0007669"/>
    <property type="project" value="InterPro"/>
</dbReference>
<gene>
    <name evidence="16" type="primary">maoII_3</name>
    <name evidence="16" type="ORF">DSM104329_02419</name>
</gene>
<keyword evidence="5 9" id="KW-0801">TPQ</keyword>
<comment type="cofactor">
    <cofactor evidence="11">
        <name>Cu cation</name>
        <dbReference type="ChEBI" id="CHEBI:23378"/>
    </cofactor>
    <text evidence="11">Contains 1 topaquinone per subunit.</text>
</comment>
<organism evidence="16 17">
    <name type="scientific">Capillimicrobium parvum</name>
    <dbReference type="NCBI Taxonomy" id="2884022"/>
    <lineage>
        <taxon>Bacteria</taxon>
        <taxon>Bacillati</taxon>
        <taxon>Actinomycetota</taxon>
        <taxon>Thermoleophilia</taxon>
        <taxon>Solirubrobacterales</taxon>
        <taxon>Capillimicrobiaceae</taxon>
        <taxon>Capillimicrobium</taxon>
    </lineage>
</organism>
<dbReference type="SUPFAM" id="SSF54416">
    <property type="entry name" value="Amine oxidase N-terminal region"/>
    <property type="match status" value="2"/>
</dbReference>
<evidence type="ECO:0000256" key="11">
    <source>
        <dbReference type="RuleBase" id="RU000672"/>
    </source>
</evidence>
<comment type="subunit">
    <text evidence="3">Homodimer.</text>
</comment>
<evidence type="ECO:0000256" key="1">
    <source>
        <dbReference type="ARBA" id="ARBA00001935"/>
    </source>
</evidence>
<keyword evidence="4 11" id="KW-0479">Metal-binding</keyword>
<accession>A0A9E6XY71</accession>
<dbReference type="Pfam" id="PF01179">
    <property type="entry name" value="Cu_amine_oxid"/>
    <property type="match status" value="1"/>
</dbReference>
<sequence>MSDTTISSDQHTNGGSPVAGHQPTTAPSAPGAAAPRATTRQTLKKAKRERLLAAHERRREHLERHAHPLDPLSPSETQLAVRLVREHKRFAYGMRFSMLMLVEPTRDQLHGPRRARDLDRRAEVVLIDVPGRTSWRVMLNLTKAKVTSWREIEGHQPPIVTDEFVEVEVEAKFDGRVQEALRRRGLDLQQRNLVNVDPWSSGNFGEPEENDRRIARGLFNMRNHADDNAYAHPIDGLSVVYDLYGEEIIKVEDEEVRPVPSESSNYAAHFQDRWRTDLKPLDIVQPEGPSFSVEGWQVRWQKWSFRVGFNQREGLTLHEVSYDDDGTVRPVLFRASVAEMTVPYGDVAYIQRRKNAFDAGEYGLGLQANSLELGCDCLGEIHYFDTTCIDTSGELEPKNNAICLHEEDAGILWKHWDLRTDKTEVRRSRRLVISFISTIGNYEYGFYWYLYQDGTIELEVKATGIVQTGALHDGETTKYGTELGPNLYAPHHQHFFCIRLDPSVDGDRNQVTEVETVAVEDPEENPYGNAFHPVKRTFATETEARRRVNQDTARGWLIESTRTKNGLGGRPAYKLVAGENCLPFAREGSSLHGRAGYMWNHLWVTPFDEDERYPGGEFPNQHPGGDGLPAWTEADRGIVDRDIVVWYVLGHHHLVRPEDWPVMPVARMGFSLKPTGFFDRNPALDVPPSECHGDAACGVDATSDGGCCA</sequence>
<protein>
    <recommendedName>
        <fullName evidence="11">Amine oxidase</fullName>
        <ecNumber evidence="11">1.4.3.-</ecNumber>
    </recommendedName>
</protein>
<keyword evidence="17" id="KW-1185">Reference proteome</keyword>
<dbReference type="Proteomes" id="UP001162834">
    <property type="component" value="Chromosome"/>
</dbReference>
<comment type="similarity">
    <text evidence="2 11">Belongs to the copper/topaquinone oxidase family.</text>
</comment>
<feature type="modified residue" description="2',4',5'-topaquinone" evidence="10">
    <location>
        <position position="442"/>
    </location>
</feature>
<evidence type="ECO:0000256" key="3">
    <source>
        <dbReference type="ARBA" id="ARBA00011738"/>
    </source>
</evidence>
<name>A0A9E6XY71_9ACTN</name>
<dbReference type="Pfam" id="PF02728">
    <property type="entry name" value="Cu_amine_oxidN3"/>
    <property type="match status" value="1"/>
</dbReference>
<dbReference type="PANTHER" id="PTHR10638:SF41">
    <property type="entry name" value="AMINE OXIDASE"/>
    <property type="match status" value="1"/>
</dbReference>
<evidence type="ECO:0000256" key="9">
    <source>
        <dbReference type="PIRSR" id="PIRSR600269-50"/>
    </source>
</evidence>
<evidence type="ECO:0000256" key="12">
    <source>
        <dbReference type="SAM" id="MobiDB-lite"/>
    </source>
</evidence>
<evidence type="ECO:0000259" key="13">
    <source>
        <dbReference type="Pfam" id="PF01179"/>
    </source>
</evidence>
<dbReference type="EMBL" id="CP087164">
    <property type="protein sequence ID" value="UGS36022.1"/>
    <property type="molecule type" value="Genomic_DNA"/>
</dbReference>
<feature type="domain" description="Copper amine oxidase N3-terminal" evidence="14">
    <location>
        <begin position="157"/>
        <end position="259"/>
    </location>
</feature>
<evidence type="ECO:0000256" key="10">
    <source>
        <dbReference type="PIRSR" id="PIRSR600269-51"/>
    </source>
</evidence>
<comment type="PTM">
    <text evidence="10 11">Topaquinone (TPQ) is generated by copper-dependent autoxidation of a specific tyrosyl residue.</text>
</comment>
<evidence type="ECO:0000256" key="4">
    <source>
        <dbReference type="ARBA" id="ARBA00022723"/>
    </source>
</evidence>
<comment type="cofactor">
    <cofactor evidence="1">
        <name>Cu cation</name>
        <dbReference type="ChEBI" id="CHEBI:23378"/>
    </cofactor>
</comment>
<evidence type="ECO:0000256" key="2">
    <source>
        <dbReference type="ARBA" id="ARBA00007983"/>
    </source>
</evidence>
<reference evidence="16" key="1">
    <citation type="journal article" date="2022" name="Int. J. Syst. Evol. Microbiol.">
        <title>Pseudomonas aegrilactucae sp. nov. and Pseudomonas morbosilactucae sp. nov., pathogens causing bacterial rot of lettuce in Japan.</title>
        <authorList>
            <person name="Sawada H."/>
            <person name="Fujikawa T."/>
            <person name="Satou M."/>
        </authorList>
    </citation>
    <scope>NUCLEOTIDE SEQUENCE</scope>
    <source>
        <strain evidence="16">0166_1</strain>
    </source>
</reference>
<feature type="active site" description="Proton acceptor" evidence="9">
    <location>
        <position position="358"/>
    </location>
</feature>
<dbReference type="GO" id="GO:0008131">
    <property type="term" value="F:primary methylamine oxidase activity"/>
    <property type="evidence" value="ECO:0007669"/>
    <property type="project" value="InterPro"/>
</dbReference>
<feature type="compositionally biased region" description="Low complexity" evidence="12">
    <location>
        <begin position="23"/>
        <end position="39"/>
    </location>
</feature>
<dbReference type="RefSeq" id="WP_259315702.1">
    <property type="nucleotide sequence ID" value="NZ_CP087164.1"/>
</dbReference>
<dbReference type="EC" id="1.4.3.-" evidence="11"/>
<dbReference type="InterPro" id="IPR015802">
    <property type="entry name" value="Cu_amine_oxidase_N3"/>
</dbReference>
<dbReference type="Pfam" id="PF21994">
    <property type="entry name" value="AGAO-like_N2"/>
    <property type="match status" value="1"/>
</dbReference>
<evidence type="ECO:0000256" key="8">
    <source>
        <dbReference type="ARBA" id="ARBA00023157"/>
    </source>
</evidence>
<evidence type="ECO:0000259" key="14">
    <source>
        <dbReference type="Pfam" id="PF02728"/>
    </source>
</evidence>
<feature type="compositionally biased region" description="Polar residues" evidence="12">
    <location>
        <begin position="1"/>
        <end position="15"/>
    </location>
</feature>
<dbReference type="Gene3D" id="3.10.450.40">
    <property type="match status" value="2"/>
</dbReference>
<evidence type="ECO:0000256" key="7">
    <source>
        <dbReference type="ARBA" id="ARBA00023008"/>
    </source>
</evidence>
<proteinExistence type="inferred from homology"/>
<feature type="domain" description="Copper amine oxidase catalytic" evidence="13">
    <location>
        <begin position="282"/>
        <end position="684"/>
    </location>
</feature>
<dbReference type="InterPro" id="IPR016182">
    <property type="entry name" value="Cu_amine_oxidase_N-reg"/>
</dbReference>